<dbReference type="PROSITE" id="PS00088">
    <property type="entry name" value="SOD_MN"/>
    <property type="match status" value="1"/>
</dbReference>
<comment type="catalytic activity">
    <reaction evidence="6">
        <text>2 superoxide + 2 H(+) = H2O2 + O2</text>
        <dbReference type="Rhea" id="RHEA:20696"/>
        <dbReference type="ChEBI" id="CHEBI:15378"/>
        <dbReference type="ChEBI" id="CHEBI:15379"/>
        <dbReference type="ChEBI" id="CHEBI:16240"/>
        <dbReference type="ChEBI" id="CHEBI:18421"/>
        <dbReference type="EC" id="1.15.1.1"/>
    </reaction>
</comment>
<evidence type="ECO:0000313" key="10">
    <source>
        <dbReference type="Proteomes" id="UP001214530"/>
    </source>
</evidence>
<protein>
    <recommendedName>
        <fullName evidence="2 6">Superoxide dismutase</fullName>
        <ecNumber evidence="2 6">1.15.1.1</ecNumber>
    </recommendedName>
</protein>
<dbReference type="FunFam" id="3.55.40.20:FF:000001">
    <property type="entry name" value="Superoxide dismutase"/>
    <property type="match status" value="1"/>
</dbReference>
<feature type="binding site" evidence="5">
    <location>
        <position position="168"/>
    </location>
    <ligand>
        <name>Mn(2+)</name>
        <dbReference type="ChEBI" id="CHEBI:29035"/>
    </ligand>
</feature>
<dbReference type="InterPro" id="IPR019831">
    <property type="entry name" value="Mn/Fe_SOD_N"/>
</dbReference>
<dbReference type="GO" id="GO:0030145">
    <property type="term" value="F:manganese ion binding"/>
    <property type="evidence" value="ECO:0007669"/>
    <property type="project" value="UniProtKB-ARBA"/>
</dbReference>
<evidence type="ECO:0000256" key="5">
    <source>
        <dbReference type="PIRSR" id="PIRSR000349-1"/>
    </source>
</evidence>
<dbReference type="Gene3D" id="1.10.287.990">
    <property type="entry name" value="Fe,Mn superoxide dismutase (SOD) domain"/>
    <property type="match status" value="1"/>
</dbReference>
<dbReference type="PANTHER" id="PTHR43595">
    <property type="entry name" value="37S RIBOSOMAL PROTEIN S26, MITOCHONDRIAL"/>
    <property type="match status" value="1"/>
</dbReference>
<feature type="binding site" evidence="5">
    <location>
        <position position="164"/>
    </location>
    <ligand>
        <name>Mn(2+)</name>
        <dbReference type="ChEBI" id="CHEBI:29035"/>
    </ligand>
</feature>
<proteinExistence type="inferred from homology"/>
<dbReference type="PRINTS" id="PR01703">
    <property type="entry name" value="MNSODISMTASE"/>
</dbReference>
<evidence type="ECO:0000256" key="4">
    <source>
        <dbReference type="ARBA" id="ARBA00023002"/>
    </source>
</evidence>
<dbReference type="Gene3D" id="3.55.40.20">
    <property type="entry name" value="Iron/manganese superoxide dismutase, C-terminal domain"/>
    <property type="match status" value="1"/>
</dbReference>
<keyword evidence="4 6" id="KW-0560">Oxidoreductase</keyword>
<dbReference type="SUPFAM" id="SSF54719">
    <property type="entry name" value="Fe,Mn superoxide dismutase (SOD), C-terminal domain"/>
    <property type="match status" value="1"/>
</dbReference>
<dbReference type="InterPro" id="IPR019833">
    <property type="entry name" value="Mn/Fe_SOD_BS"/>
</dbReference>
<dbReference type="Pfam" id="PF00081">
    <property type="entry name" value="Sod_Fe_N"/>
    <property type="match status" value="1"/>
</dbReference>
<dbReference type="Pfam" id="PF02777">
    <property type="entry name" value="Sod_Fe_C"/>
    <property type="match status" value="1"/>
</dbReference>
<evidence type="ECO:0000259" key="7">
    <source>
        <dbReference type="Pfam" id="PF00081"/>
    </source>
</evidence>
<organism evidence="9 10">
    <name type="scientific">Candidatus Pedobacter colombiensis</name>
    <dbReference type="NCBI Taxonomy" id="3121371"/>
    <lineage>
        <taxon>Bacteria</taxon>
        <taxon>Pseudomonadati</taxon>
        <taxon>Bacteroidota</taxon>
        <taxon>Sphingobacteriia</taxon>
        <taxon>Sphingobacteriales</taxon>
        <taxon>Sphingobacteriaceae</taxon>
        <taxon>Pedobacter</taxon>
    </lineage>
</organism>
<evidence type="ECO:0000256" key="3">
    <source>
        <dbReference type="ARBA" id="ARBA00022723"/>
    </source>
</evidence>
<feature type="domain" description="Manganese/iron superoxide dismutase C-terminal" evidence="8">
    <location>
        <begin position="92"/>
        <end position="197"/>
    </location>
</feature>
<dbReference type="PANTHER" id="PTHR43595:SF2">
    <property type="entry name" value="SMALL RIBOSOMAL SUBUNIT PROTEIN MS42"/>
    <property type="match status" value="1"/>
</dbReference>
<dbReference type="EMBL" id="CP119313">
    <property type="protein sequence ID" value="WEK19247.1"/>
    <property type="molecule type" value="Genomic_DNA"/>
</dbReference>
<feature type="binding site" evidence="5">
    <location>
        <position position="27"/>
    </location>
    <ligand>
        <name>Mn(2+)</name>
        <dbReference type="ChEBI" id="CHEBI:29035"/>
    </ligand>
</feature>
<feature type="binding site" evidence="5">
    <location>
        <position position="77"/>
    </location>
    <ligand>
        <name>Mn(2+)</name>
        <dbReference type="ChEBI" id="CHEBI:29035"/>
    </ligand>
</feature>
<dbReference type="AlphaFoldDB" id="A0AAJ6B5Y0"/>
<dbReference type="InterPro" id="IPR001189">
    <property type="entry name" value="Mn/Fe_SOD"/>
</dbReference>
<comment type="function">
    <text evidence="6">Destroys radicals which are normally produced within the cells and which are toxic to biological systems.</text>
</comment>
<evidence type="ECO:0000256" key="2">
    <source>
        <dbReference type="ARBA" id="ARBA00012682"/>
    </source>
</evidence>
<dbReference type="GO" id="GO:0005737">
    <property type="term" value="C:cytoplasm"/>
    <property type="evidence" value="ECO:0007669"/>
    <property type="project" value="TreeGrafter"/>
</dbReference>
<dbReference type="SUPFAM" id="SSF46609">
    <property type="entry name" value="Fe,Mn superoxide dismutase (SOD), N-terminal domain"/>
    <property type="match status" value="1"/>
</dbReference>
<gene>
    <name evidence="9" type="ORF">P0Y49_20950</name>
</gene>
<evidence type="ECO:0000256" key="1">
    <source>
        <dbReference type="ARBA" id="ARBA00008714"/>
    </source>
</evidence>
<dbReference type="PIRSF" id="PIRSF000349">
    <property type="entry name" value="SODismutase"/>
    <property type="match status" value="1"/>
</dbReference>
<dbReference type="FunFam" id="1.10.287.990:FF:000001">
    <property type="entry name" value="Superoxide dismutase"/>
    <property type="match status" value="1"/>
</dbReference>
<evidence type="ECO:0000259" key="8">
    <source>
        <dbReference type="Pfam" id="PF02777"/>
    </source>
</evidence>
<feature type="domain" description="Manganese/iron superoxide dismutase N-terminal" evidence="7">
    <location>
        <begin position="3"/>
        <end position="83"/>
    </location>
</feature>
<reference evidence="9" key="1">
    <citation type="submission" date="2023-03" db="EMBL/GenBank/DDBJ databases">
        <title>Andean soil-derived lignocellulolytic bacterial consortium as a source of novel taxa and putative plastic-active enzymes.</title>
        <authorList>
            <person name="Diaz-Garcia L."/>
            <person name="Chuvochina M."/>
            <person name="Feuerriegel G."/>
            <person name="Bunk B."/>
            <person name="Sproer C."/>
            <person name="Streit W.R."/>
            <person name="Rodriguez L.M."/>
            <person name="Overmann J."/>
            <person name="Jimenez D.J."/>
        </authorList>
    </citation>
    <scope>NUCLEOTIDE SEQUENCE</scope>
    <source>
        <strain evidence="9">MAG 3858</strain>
    </source>
</reference>
<dbReference type="InterPro" id="IPR036314">
    <property type="entry name" value="SOD_C_sf"/>
</dbReference>
<dbReference type="GO" id="GO:0004784">
    <property type="term" value="F:superoxide dismutase activity"/>
    <property type="evidence" value="ECO:0007669"/>
    <property type="project" value="UniProtKB-EC"/>
</dbReference>
<dbReference type="InterPro" id="IPR036324">
    <property type="entry name" value="Mn/Fe_SOD_N_sf"/>
</dbReference>
<dbReference type="EC" id="1.15.1.1" evidence="2 6"/>
<sequence length="201" mass="22316">MAFELPALPYATDALEPHIDKLTMEIHHGKHHQAYVTNLNKALEGKPEANESIEEIIKNISKFPVAVRNNGGGHYNHSMFWEVIGPNKGGEPKGALADAINAAFGSFADFKTKFAEAGATRFGSGWAWLSVGADKKLVVSSTPNQDNPLMDIAEVKGTPILGMDVWEHAYYLKYQNRRPDYISAFWNVVNWDAVAERFKKA</sequence>
<dbReference type="InterPro" id="IPR019832">
    <property type="entry name" value="Mn/Fe_SOD_C"/>
</dbReference>
<accession>A0AAJ6B5Y0</accession>
<evidence type="ECO:0000313" key="9">
    <source>
        <dbReference type="EMBL" id="WEK19247.1"/>
    </source>
</evidence>
<keyword evidence="3 5" id="KW-0479">Metal-binding</keyword>
<comment type="similarity">
    <text evidence="1 6">Belongs to the iron/manganese superoxide dismutase family.</text>
</comment>
<dbReference type="Proteomes" id="UP001214530">
    <property type="component" value="Chromosome"/>
</dbReference>
<evidence type="ECO:0000256" key="6">
    <source>
        <dbReference type="RuleBase" id="RU000414"/>
    </source>
</evidence>
<name>A0AAJ6B5Y0_9SPHI</name>